<feature type="region of interest" description="Disordered" evidence="1">
    <location>
        <begin position="611"/>
        <end position="649"/>
    </location>
</feature>
<dbReference type="Pfam" id="PF13920">
    <property type="entry name" value="zf-C3HC4_3"/>
    <property type="match status" value="1"/>
</dbReference>
<dbReference type="GO" id="GO:0005737">
    <property type="term" value="C:cytoplasm"/>
    <property type="evidence" value="ECO:0007669"/>
    <property type="project" value="TreeGrafter"/>
</dbReference>
<dbReference type="OrthoDB" id="1711136at2759"/>
<feature type="region of interest" description="Disordered" evidence="1">
    <location>
        <begin position="433"/>
        <end position="483"/>
    </location>
</feature>
<dbReference type="EMBL" id="LNZH02000213">
    <property type="protein sequence ID" value="OCB84863.1"/>
    <property type="molecule type" value="Genomic_DNA"/>
</dbReference>
<feature type="region of interest" description="Disordered" evidence="1">
    <location>
        <begin position="152"/>
        <end position="179"/>
    </location>
</feature>
<dbReference type="Proteomes" id="UP000757232">
    <property type="component" value="Unassembled WGS sequence"/>
</dbReference>
<reference evidence="3" key="1">
    <citation type="submission" date="2016-06" db="EMBL/GenBank/DDBJ databases">
        <title>Draft Genome sequence of the fungus Inonotus baumii.</title>
        <authorList>
            <person name="Zhu H."/>
            <person name="Lin W."/>
        </authorList>
    </citation>
    <scope>NUCLEOTIDE SEQUENCE</scope>
    <source>
        <strain evidence="3">821</strain>
    </source>
</reference>
<feature type="compositionally biased region" description="Gly residues" evidence="1">
    <location>
        <begin position="679"/>
        <end position="688"/>
    </location>
</feature>
<dbReference type="InterPro" id="IPR045194">
    <property type="entry name" value="MGRN1/RNF157-like"/>
</dbReference>
<feature type="compositionally biased region" description="Basic and acidic residues" evidence="1">
    <location>
        <begin position="806"/>
        <end position="815"/>
    </location>
</feature>
<dbReference type="GO" id="GO:0061630">
    <property type="term" value="F:ubiquitin protein ligase activity"/>
    <property type="evidence" value="ECO:0007669"/>
    <property type="project" value="UniProtKB-EC"/>
</dbReference>
<feature type="region of interest" description="Disordered" evidence="1">
    <location>
        <begin position="793"/>
        <end position="815"/>
    </location>
</feature>
<comment type="caution">
    <text evidence="3">The sequence shown here is derived from an EMBL/GenBank/DDBJ whole genome shotgun (WGS) entry which is preliminary data.</text>
</comment>
<feature type="region of interest" description="Disordered" evidence="1">
    <location>
        <begin position="668"/>
        <end position="696"/>
    </location>
</feature>
<feature type="domain" description="RING-type" evidence="2">
    <location>
        <begin position="564"/>
        <end position="659"/>
    </location>
</feature>
<evidence type="ECO:0000259" key="2">
    <source>
        <dbReference type="SMART" id="SM00184"/>
    </source>
</evidence>
<feature type="compositionally biased region" description="Low complexity" evidence="1">
    <location>
        <begin position="152"/>
        <end position="169"/>
    </location>
</feature>
<feature type="region of interest" description="Disordered" evidence="1">
    <location>
        <begin position="516"/>
        <end position="556"/>
    </location>
</feature>
<feature type="region of interest" description="Disordered" evidence="1">
    <location>
        <begin position="282"/>
        <end position="307"/>
    </location>
</feature>
<proteinExistence type="predicted"/>
<organism evidence="3 4">
    <name type="scientific">Sanghuangporus baumii</name>
    <name type="common">Phellinus baumii</name>
    <dbReference type="NCBI Taxonomy" id="108892"/>
    <lineage>
        <taxon>Eukaryota</taxon>
        <taxon>Fungi</taxon>
        <taxon>Dikarya</taxon>
        <taxon>Basidiomycota</taxon>
        <taxon>Agaricomycotina</taxon>
        <taxon>Agaricomycetes</taxon>
        <taxon>Hymenochaetales</taxon>
        <taxon>Hymenochaetaceae</taxon>
        <taxon>Sanghuangporus</taxon>
    </lineage>
</organism>
<dbReference type="PANTHER" id="PTHR22996">
    <property type="entry name" value="MAHOGUNIN"/>
    <property type="match status" value="1"/>
</dbReference>
<evidence type="ECO:0000313" key="4">
    <source>
        <dbReference type="Proteomes" id="UP000757232"/>
    </source>
</evidence>
<feature type="compositionally biased region" description="Polar residues" evidence="1">
    <location>
        <begin position="537"/>
        <end position="555"/>
    </location>
</feature>
<dbReference type="SUPFAM" id="SSF57850">
    <property type="entry name" value="RING/U-box"/>
    <property type="match status" value="1"/>
</dbReference>
<dbReference type="SMART" id="SM00184">
    <property type="entry name" value="RING"/>
    <property type="match status" value="1"/>
</dbReference>
<evidence type="ECO:0000256" key="1">
    <source>
        <dbReference type="SAM" id="MobiDB-lite"/>
    </source>
</evidence>
<keyword evidence="4" id="KW-1185">Reference proteome</keyword>
<name>A0A9Q5HRV9_SANBA</name>
<dbReference type="AlphaFoldDB" id="A0A9Q5HRV9"/>
<dbReference type="Gene3D" id="3.30.40.10">
    <property type="entry name" value="Zinc/RING finger domain, C3HC4 (zinc finger)"/>
    <property type="match status" value="1"/>
</dbReference>
<feature type="compositionally biased region" description="Basic and acidic residues" evidence="1">
    <location>
        <begin position="463"/>
        <end position="477"/>
    </location>
</feature>
<feature type="compositionally biased region" description="Low complexity" evidence="1">
    <location>
        <begin position="282"/>
        <end position="294"/>
    </location>
</feature>
<gene>
    <name evidence="3" type="ORF">A7U60_g8084</name>
</gene>
<feature type="compositionally biased region" description="Polar residues" evidence="1">
    <location>
        <begin position="705"/>
        <end position="722"/>
    </location>
</feature>
<feature type="region of interest" description="Disordered" evidence="1">
    <location>
        <begin position="705"/>
        <end position="724"/>
    </location>
</feature>
<sequence>MRRIQAPQTVARVDSRTSRVATAIHNGNDAVLVNPADANAGDVVINMGDLALNSPTSPTAKDSKDTLFGPSIGVVSTAPEWCAVDAVLDEKLFKSEKTLDFNEKLDDEAESDEDELTPEIVKEWVRRSKEPSEPTTTLQALVNLKRPSIRLSPLAASSSDPSASSSLPDESPDAQGKLHQQHGLEFEFDCDAPRCLISLHAFGVPASLGEPDEQDHSAHLHVSGTEAGKENERLVLFEMTLPGGFARKLTLGDGAVLELARLEAAAKAHRAQLAAAAASASPANISTTGFSGTSTPGGAGSEERHEHHRRLLTTFFRKRGNAHNNSSQSQPGQAQAPTPAPAPTIAAGPALAVVDAEAAHLHPSTAGGTISVQNQNTLATFFAGGDAEKARRKKEAEEEGVRVAIRITARDSEGRPMKVRNEQVTYLHIVRQGSPPSSTAAAVTLGAGSSSAPETNVDSGSTPEERTNREQEKKEDEKADEEDNRPWVVRVVKREARIGTHSFQLHEIYGLTAHASASDNTNGAHHVTPSSPSSSPDQQQHTYPPTPGQAQSIATESDDSPAECLLCLSAAREVVLLPCRHLVACRECAVNMVEFGAGGTVVQPAAAASDAEAPSNAGGENVGGANTEGGAQPTAPAPQTTTPATRRKRKAKGWFCPVCRQPYTSLLRITTAPPPSKGSGLGSPGAGTDGANQSGDAKRISLTSSLDANESAVADSSPSQGQLAHPLAPVLESGVTVPAAAVTTASRTNLSNENVGANSAFVNANADGTMESRGGGGGLVSLGLARPGFLRRISGRAAQPQAAGNGRERDLERGA</sequence>
<dbReference type="PANTHER" id="PTHR22996:SF0">
    <property type="entry name" value="RE60872P-RELATED"/>
    <property type="match status" value="1"/>
</dbReference>
<dbReference type="GO" id="GO:0016567">
    <property type="term" value="P:protein ubiquitination"/>
    <property type="evidence" value="ECO:0007669"/>
    <property type="project" value="TreeGrafter"/>
</dbReference>
<dbReference type="InterPro" id="IPR013083">
    <property type="entry name" value="Znf_RING/FYVE/PHD"/>
</dbReference>
<protein>
    <recommendedName>
        <fullName evidence="2">RING-type domain-containing protein</fullName>
    </recommendedName>
</protein>
<feature type="region of interest" description="Disordered" evidence="1">
    <location>
        <begin position="321"/>
        <end position="345"/>
    </location>
</feature>
<dbReference type="InterPro" id="IPR001841">
    <property type="entry name" value="Znf_RING"/>
</dbReference>
<feature type="compositionally biased region" description="Low complexity" evidence="1">
    <location>
        <begin position="327"/>
        <end position="345"/>
    </location>
</feature>
<accession>A0A9Q5HRV9</accession>
<feature type="compositionally biased region" description="Low complexity" evidence="1">
    <location>
        <begin position="631"/>
        <end position="644"/>
    </location>
</feature>
<feature type="compositionally biased region" description="Polar residues" evidence="1">
    <location>
        <begin position="434"/>
        <end position="462"/>
    </location>
</feature>
<evidence type="ECO:0000313" key="3">
    <source>
        <dbReference type="EMBL" id="OCB84863.1"/>
    </source>
</evidence>
<dbReference type="GO" id="GO:0008270">
    <property type="term" value="F:zinc ion binding"/>
    <property type="evidence" value="ECO:0007669"/>
    <property type="project" value="UniProtKB-KW"/>
</dbReference>